<reference evidence="1" key="1">
    <citation type="submission" date="2008-06" db="EMBL/GenBank/DDBJ databases">
        <title>Complete sequence of chromosome of Prosthecochloris aestuarii DSM 271.</title>
        <authorList>
            <consortium name="US DOE Joint Genome Institute"/>
            <person name="Lucas S."/>
            <person name="Copeland A."/>
            <person name="Lapidus A."/>
            <person name="Glavina del Rio T."/>
            <person name="Dalin E."/>
            <person name="Tice H."/>
            <person name="Bruce D."/>
            <person name="Goodwin L."/>
            <person name="Pitluck S."/>
            <person name="Schmutz J."/>
            <person name="Larimer F."/>
            <person name="Land M."/>
            <person name="Hauser L."/>
            <person name="Kyrpides N."/>
            <person name="Anderson I."/>
            <person name="Liu Z."/>
            <person name="Li T."/>
            <person name="Zhao F."/>
            <person name="Overmann J."/>
            <person name="Bryant D.A."/>
            <person name="Richardson P."/>
        </authorList>
    </citation>
    <scope>NUCLEOTIDE SEQUENCE [LARGE SCALE GENOMIC DNA]</scope>
    <source>
        <strain evidence="1">DSM 271</strain>
    </source>
</reference>
<proteinExistence type="predicted"/>
<dbReference type="STRING" id="290512.Paes_0363"/>
<dbReference type="EMBL" id="CP001108">
    <property type="protein sequence ID" value="ACF45420.1"/>
    <property type="molecule type" value="Genomic_DNA"/>
</dbReference>
<dbReference type="SUPFAM" id="SSF52833">
    <property type="entry name" value="Thioredoxin-like"/>
    <property type="match status" value="1"/>
</dbReference>
<dbReference type="HOGENOM" id="CLU_125054_2_0_10"/>
<keyword evidence="2" id="KW-1185">Reference proteome</keyword>
<dbReference type="InterPro" id="IPR036249">
    <property type="entry name" value="Thioredoxin-like_sf"/>
</dbReference>
<dbReference type="Gene3D" id="3.40.30.10">
    <property type="entry name" value="Glutaredoxin"/>
    <property type="match status" value="1"/>
</dbReference>
<gene>
    <name evidence="1" type="ordered locus">Paes_0363</name>
</gene>
<accession>B4S4H2</accession>
<evidence type="ECO:0000313" key="2">
    <source>
        <dbReference type="Proteomes" id="UP000002725"/>
    </source>
</evidence>
<organism evidence="1 2">
    <name type="scientific">Prosthecochloris aestuarii (strain DSM 271 / SK 413)</name>
    <dbReference type="NCBI Taxonomy" id="290512"/>
    <lineage>
        <taxon>Bacteria</taxon>
        <taxon>Pseudomonadati</taxon>
        <taxon>Chlorobiota</taxon>
        <taxon>Chlorobiia</taxon>
        <taxon>Chlorobiales</taxon>
        <taxon>Chlorobiaceae</taxon>
        <taxon>Prosthecochloris</taxon>
    </lineage>
</organism>
<dbReference type="InterPro" id="IPR052565">
    <property type="entry name" value="Glutaredoxin-like_YDR286C"/>
</dbReference>
<name>B4S4H2_PROA2</name>
<dbReference type="Pfam" id="PF05768">
    <property type="entry name" value="Glrx-like"/>
    <property type="match status" value="1"/>
</dbReference>
<dbReference type="InterPro" id="IPR008554">
    <property type="entry name" value="Glutaredoxin-like"/>
</dbReference>
<evidence type="ECO:0000313" key="1">
    <source>
        <dbReference type="EMBL" id="ACF45420.1"/>
    </source>
</evidence>
<protein>
    <submittedName>
        <fullName evidence="1">Glutaredoxin 2</fullName>
    </submittedName>
</protein>
<dbReference type="PANTHER" id="PTHR33558">
    <property type="entry name" value="GLUTAREDOXIN-LIKE PROTEIN C5ORF63 HOMOLOG"/>
    <property type="match status" value="1"/>
</dbReference>
<dbReference type="Proteomes" id="UP000002725">
    <property type="component" value="Chromosome"/>
</dbReference>
<dbReference type="RefSeq" id="WP_012504957.1">
    <property type="nucleotide sequence ID" value="NC_011059.1"/>
</dbReference>
<dbReference type="AlphaFoldDB" id="B4S4H2"/>
<dbReference type="eggNOG" id="COG0526">
    <property type="taxonomic scope" value="Bacteria"/>
</dbReference>
<dbReference type="PANTHER" id="PTHR33558:SF1">
    <property type="entry name" value="GLUTAREDOXIN-LIKE PROTEIN C5ORF63 HOMOLOG"/>
    <property type="match status" value="1"/>
</dbReference>
<dbReference type="KEGG" id="paa:Paes_0363"/>
<sequence>MKRVVLYSKSGCHLCDVAMETIEFIRQKTAFEFSVVDIQSDPQLYERYRYQIPVVCIDGEAVFRHSVDAVVFAGIVSGDHAGDFEFSMK</sequence>